<sequence length="328" mass="36021">MVSYIIVILALNFLQSHTKAARVLIIIAKVLEDDMDGEDEGSEDAESEETDVNSKHTNSEETDTSSENTNSDETDTSFENTNFEETDTCSENTNSKETDICSEYTTREDIDHRKNEDTKAFKTASAIETLEATVITEGADTTEKSGATKTDDTTEGADTTEKSGATKIDDTTEGSEDPVEAAELAEVDLDTQLAENMQLRNDSLLPFGCECDNFTRCMCCGHLEIPQLGLSKEACVRLSYNGDKIALTATFVVNGKDVFSKTISASNPPPLCFSFPPGNFIADLCFRFYDVQAKLDKLHTCLELNPRVLFKKITTINVGCFKFGMKLG</sequence>
<dbReference type="EMBL" id="BGPR01010106">
    <property type="protein sequence ID" value="GBN44275.1"/>
    <property type="molecule type" value="Genomic_DNA"/>
</dbReference>
<dbReference type="PANTHER" id="PTHR36299:SF2">
    <property type="entry name" value="DUF4773 DOMAIN-CONTAINING PROTEIN"/>
    <property type="match status" value="1"/>
</dbReference>
<feature type="compositionally biased region" description="Acidic residues" evidence="1">
    <location>
        <begin position="60"/>
        <end position="88"/>
    </location>
</feature>
<dbReference type="InterPro" id="IPR031941">
    <property type="entry name" value="DUF4773"/>
</dbReference>
<feature type="region of interest" description="Disordered" evidence="1">
    <location>
        <begin position="35"/>
        <end position="95"/>
    </location>
</feature>
<dbReference type="AlphaFoldDB" id="A0A4Y2NXC5"/>
<evidence type="ECO:0000313" key="4">
    <source>
        <dbReference type="EMBL" id="GBN44275.1"/>
    </source>
</evidence>
<comment type="caution">
    <text evidence="4">The sequence shown here is derived from an EMBL/GenBank/DDBJ whole genome shotgun (WGS) entry which is preliminary data.</text>
</comment>
<feature type="compositionally biased region" description="Acidic residues" evidence="1">
    <location>
        <begin position="35"/>
        <end position="51"/>
    </location>
</feature>
<evidence type="ECO:0000313" key="5">
    <source>
        <dbReference type="Proteomes" id="UP000499080"/>
    </source>
</evidence>
<evidence type="ECO:0000259" key="3">
    <source>
        <dbReference type="Pfam" id="PF15998"/>
    </source>
</evidence>
<dbReference type="Proteomes" id="UP000499080">
    <property type="component" value="Unassembled WGS sequence"/>
</dbReference>
<dbReference type="PANTHER" id="PTHR36299">
    <property type="entry name" value="AGAP008005-PA"/>
    <property type="match status" value="1"/>
</dbReference>
<gene>
    <name evidence="4" type="ORF">AVEN_242752_1</name>
</gene>
<organism evidence="4 5">
    <name type="scientific">Araneus ventricosus</name>
    <name type="common">Orbweaver spider</name>
    <name type="synonym">Epeira ventricosa</name>
    <dbReference type="NCBI Taxonomy" id="182803"/>
    <lineage>
        <taxon>Eukaryota</taxon>
        <taxon>Metazoa</taxon>
        <taxon>Ecdysozoa</taxon>
        <taxon>Arthropoda</taxon>
        <taxon>Chelicerata</taxon>
        <taxon>Arachnida</taxon>
        <taxon>Araneae</taxon>
        <taxon>Araneomorphae</taxon>
        <taxon>Entelegynae</taxon>
        <taxon>Araneoidea</taxon>
        <taxon>Araneidae</taxon>
        <taxon>Araneus</taxon>
    </lineage>
</organism>
<dbReference type="OrthoDB" id="5952164at2759"/>
<keyword evidence="5" id="KW-1185">Reference proteome</keyword>
<keyword evidence="2" id="KW-0732">Signal</keyword>
<protein>
    <recommendedName>
        <fullName evidence="3">DUF4773 domain-containing protein</fullName>
    </recommendedName>
</protein>
<accession>A0A4Y2NXC5</accession>
<feature type="region of interest" description="Disordered" evidence="1">
    <location>
        <begin position="136"/>
        <end position="177"/>
    </location>
</feature>
<feature type="signal peptide" evidence="2">
    <location>
        <begin position="1"/>
        <end position="20"/>
    </location>
</feature>
<evidence type="ECO:0000256" key="1">
    <source>
        <dbReference type="SAM" id="MobiDB-lite"/>
    </source>
</evidence>
<reference evidence="4 5" key="1">
    <citation type="journal article" date="2019" name="Sci. Rep.">
        <title>Orb-weaving spider Araneus ventricosus genome elucidates the spidroin gene catalogue.</title>
        <authorList>
            <person name="Kono N."/>
            <person name="Nakamura H."/>
            <person name="Ohtoshi R."/>
            <person name="Moran D.A.P."/>
            <person name="Shinohara A."/>
            <person name="Yoshida Y."/>
            <person name="Fujiwara M."/>
            <person name="Mori M."/>
            <person name="Tomita M."/>
            <person name="Arakawa K."/>
        </authorList>
    </citation>
    <scope>NUCLEOTIDE SEQUENCE [LARGE SCALE GENOMIC DNA]</scope>
</reference>
<feature type="domain" description="DUF4773" evidence="3">
    <location>
        <begin position="209"/>
        <end position="325"/>
    </location>
</feature>
<evidence type="ECO:0000256" key="2">
    <source>
        <dbReference type="SAM" id="SignalP"/>
    </source>
</evidence>
<name>A0A4Y2NXC5_ARAVE</name>
<feature type="chain" id="PRO_5021499503" description="DUF4773 domain-containing protein" evidence="2">
    <location>
        <begin position="21"/>
        <end position="328"/>
    </location>
</feature>
<proteinExistence type="predicted"/>
<dbReference type="Pfam" id="PF15998">
    <property type="entry name" value="DUF4773"/>
    <property type="match status" value="1"/>
</dbReference>